<dbReference type="GO" id="GO:0047480">
    <property type="term" value="F:UDP-N-acetylmuramoyl-tripeptide-D-alanyl-D-alanine ligase activity"/>
    <property type="evidence" value="ECO:0007669"/>
    <property type="project" value="UniProtKB-UniRule"/>
</dbReference>
<dbReference type="InterPro" id="IPR036565">
    <property type="entry name" value="Mur-like_cat_sf"/>
</dbReference>
<sequence>MMYLQDAALATGGTAVGGQVLFLSVSTDSRAIQPGQLFVALRGDNFDGHDYVAAVAAQGAAAAMVDKAWAAANPVPLPLLVVDDTRLGLGQLAASWRSRFSLPLIGVTGSNGKTSVKEMCAAILRAQSRLDGLDPDLAVLATRGNLNNDIGLPLMLLRLSGNHRAAVIEMGMNHPGEIGYLTRLAQPTVALVNNAQRAHLQGMGSVNEVAREKGAIYDGLSTGGVAVINADDAFAGYWKAINVGRETLTFGLSEDADVTARCTSHGFASDLVLSAPQGEARFRLQVPGLHNVRNALAASAACLAAGVSLNAVAAGLGAYTGTPGRLHLRKGLRGAVVIDDSYNANPDSMRAGIAVLAATPGRKILVIGDMGEIGEQSFQYHDEIGGYAKSEGVDFLFGLGEMSEVAARNFGEGGFHFSKLDDLVAAVKAELNADTVVLVKGSRFMKMERVVDAIAEKV</sequence>
<dbReference type="InterPro" id="IPR000713">
    <property type="entry name" value="Mur_ligase_N"/>
</dbReference>
<dbReference type="Pfam" id="PF02875">
    <property type="entry name" value="Mur_ligase_C"/>
    <property type="match status" value="1"/>
</dbReference>
<keyword evidence="3 10" id="KW-0132">Cell division</keyword>
<feature type="domain" description="Mur ligase central" evidence="14">
    <location>
        <begin position="107"/>
        <end position="302"/>
    </location>
</feature>
<evidence type="ECO:0000313" key="15">
    <source>
        <dbReference type="EMBL" id="GEC96755.1"/>
    </source>
</evidence>
<dbReference type="Gene3D" id="3.90.190.20">
    <property type="entry name" value="Mur ligase, C-terminal domain"/>
    <property type="match status" value="1"/>
</dbReference>
<dbReference type="AlphaFoldDB" id="A0A4Y4CUX6"/>
<dbReference type="PANTHER" id="PTHR43024:SF1">
    <property type="entry name" value="UDP-N-ACETYLMURAMOYL-TRIPEPTIDE--D-ALANYL-D-ALANINE LIGASE"/>
    <property type="match status" value="1"/>
</dbReference>
<keyword evidence="5 10" id="KW-0067">ATP-binding</keyword>
<dbReference type="Proteomes" id="UP000318422">
    <property type="component" value="Unassembled WGS sequence"/>
</dbReference>
<dbReference type="SUPFAM" id="SSF53623">
    <property type="entry name" value="MurD-like peptide ligases, catalytic domain"/>
    <property type="match status" value="1"/>
</dbReference>
<dbReference type="Gene3D" id="3.40.1390.10">
    <property type="entry name" value="MurE/MurF, N-terminal domain"/>
    <property type="match status" value="1"/>
</dbReference>
<keyword evidence="1 10" id="KW-0963">Cytoplasm</keyword>
<keyword evidence="7 10" id="KW-0573">Peptidoglycan synthesis</keyword>
<evidence type="ECO:0000256" key="8">
    <source>
        <dbReference type="ARBA" id="ARBA00023306"/>
    </source>
</evidence>
<keyword evidence="16" id="KW-1185">Reference proteome</keyword>
<comment type="function">
    <text evidence="10 11">Involved in cell wall formation. Catalyzes the final step in the synthesis of UDP-N-acetylmuramoyl-pentapeptide, the precursor of murein.</text>
</comment>
<evidence type="ECO:0000256" key="6">
    <source>
        <dbReference type="ARBA" id="ARBA00022960"/>
    </source>
</evidence>
<keyword evidence="8 10" id="KW-0131">Cell cycle</keyword>
<dbReference type="UniPathway" id="UPA00219"/>
<dbReference type="SUPFAM" id="SSF63418">
    <property type="entry name" value="MurE/MurF N-terminal domain"/>
    <property type="match status" value="1"/>
</dbReference>
<dbReference type="EMBL" id="BJNV01000052">
    <property type="protein sequence ID" value="GEC96755.1"/>
    <property type="molecule type" value="Genomic_DNA"/>
</dbReference>
<comment type="subcellular location">
    <subcellularLocation>
        <location evidence="10 11">Cytoplasm</location>
    </subcellularLocation>
</comment>
<comment type="catalytic activity">
    <reaction evidence="10 11">
        <text>D-alanyl-D-alanine + UDP-N-acetyl-alpha-D-muramoyl-L-alanyl-gamma-D-glutamyl-meso-2,6-diaminopimelate + ATP = UDP-N-acetyl-alpha-D-muramoyl-L-alanyl-gamma-D-glutamyl-meso-2,6-diaminopimeloyl-D-alanyl-D-alanine + ADP + phosphate + H(+)</text>
        <dbReference type="Rhea" id="RHEA:28374"/>
        <dbReference type="ChEBI" id="CHEBI:15378"/>
        <dbReference type="ChEBI" id="CHEBI:30616"/>
        <dbReference type="ChEBI" id="CHEBI:43474"/>
        <dbReference type="ChEBI" id="CHEBI:57822"/>
        <dbReference type="ChEBI" id="CHEBI:61386"/>
        <dbReference type="ChEBI" id="CHEBI:83905"/>
        <dbReference type="ChEBI" id="CHEBI:456216"/>
        <dbReference type="EC" id="6.3.2.10"/>
    </reaction>
</comment>
<evidence type="ECO:0000256" key="9">
    <source>
        <dbReference type="ARBA" id="ARBA00023316"/>
    </source>
</evidence>
<dbReference type="SUPFAM" id="SSF53244">
    <property type="entry name" value="MurD-like peptide ligases, peptide-binding domain"/>
    <property type="match status" value="1"/>
</dbReference>
<dbReference type="GO" id="GO:0009252">
    <property type="term" value="P:peptidoglycan biosynthetic process"/>
    <property type="evidence" value="ECO:0007669"/>
    <property type="project" value="UniProtKB-UniRule"/>
</dbReference>
<evidence type="ECO:0000259" key="14">
    <source>
        <dbReference type="Pfam" id="PF08245"/>
    </source>
</evidence>
<comment type="caution">
    <text evidence="15">The sequence shown here is derived from an EMBL/GenBank/DDBJ whole genome shotgun (WGS) entry which is preliminary data.</text>
</comment>
<reference evidence="15 16" key="1">
    <citation type="submission" date="2019-06" db="EMBL/GenBank/DDBJ databases">
        <title>Whole genome shotgun sequence of Zoogloea ramigera NBRC 15342.</title>
        <authorList>
            <person name="Hosoyama A."/>
            <person name="Uohara A."/>
            <person name="Ohji S."/>
            <person name="Ichikawa N."/>
        </authorList>
    </citation>
    <scope>NUCLEOTIDE SEQUENCE [LARGE SCALE GENOMIC DNA]</scope>
    <source>
        <strain evidence="15 16">NBRC 15342</strain>
    </source>
</reference>
<dbReference type="InterPro" id="IPR036615">
    <property type="entry name" value="Mur_ligase_C_dom_sf"/>
</dbReference>
<dbReference type="GO" id="GO:0071555">
    <property type="term" value="P:cell wall organization"/>
    <property type="evidence" value="ECO:0007669"/>
    <property type="project" value="UniProtKB-KW"/>
</dbReference>
<evidence type="ECO:0000256" key="1">
    <source>
        <dbReference type="ARBA" id="ARBA00022490"/>
    </source>
</evidence>
<name>A0A4Y4CUX6_ZOORA</name>
<evidence type="ECO:0000313" key="16">
    <source>
        <dbReference type="Proteomes" id="UP000318422"/>
    </source>
</evidence>
<feature type="domain" description="Mur ligase C-terminal" evidence="13">
    <location>
        <begin position="324"/>
        <end position="443"/>
    </location>
</feature>
<dbReference type="PANTHER" id="PTHR43024">
    <property type="entry name" value="UDP-N-ACETYLMURAMOYL-TRIPEPTIDE--D-ALANYL-D-ALANINE LIGASE"/>
    <property type="match status" value="1"/>
</dbReference>
<proteinExistence type="inferred from homology"/>
<dbReference type="RefSeq" id="WP_141353383.1">
    <property type="nucleotide sequence ID" value="NZ_BJNV01000052.1"/>
</dbReference>
<keyword evidence="9 10" id="KW-0961">Cell wall biogenesis/degradation</keyword>
<dbReference type="InterPro" id="IPR004101">
    <property type="entry name" value="Mur_ligase_C"/>
</dbReference>
<dbReference type="InterPro" id="IPR005863">
    <property type="entry name" value="UDP-N-AcMur_synth"/>
</dbReference>
<evidence type="ECO:0000259" key="12">
    <source>
        <dbReference type="Pfam" id="PF01225"/>
    </source>
</evidence>
<dbReference type="EC" id="6.3.2.10" evidence="10 11"/>
<dbReference type="InterPro" id="IPR051046">
    <property type="entry name" value="MurCDEF_CellWall_CoF430Synth"/>
</dbReference>
<evidence type="ECO:0000256" key="7">
    <source>
        <dbReference type="ARBA" id="ARBA00022984"/>
    </source>
</evidence>
<dbReference type="InterPro" id="IPR013221">
    <property type="entry name" value="Mur_ligase_cen"/>
</dbReference>
<dbReference type="Pfam" id="PF08245">
    <property type="entry name" value="Mur_ligase_M"/>
    <property type="match status" value="1"/>
</dbReference>
<evidence type="ECO:0000256" key="4">
    <source>
        <dbReference type="ARBA" id="ARBA00022741"/>
    </source>
</evidence>
<dbReference type="GO" id="GO:0005524">
    <property type="term" value="F:ATP binding"/>
    <property type="evidence" value="ECO:0007669"/>
    <property type="project" value="UniProtKB-UniRule"/>
</dbReference>
<dbReference type="HAMAP" id="MF_02019">
    <property type="entry name" value="MurF"/>
    <property type="match status" value="1"/>
</dbReference>
<feature type="domain" description="Mur ligase N-terminal catalytic" evidence="12">
    <location>
        <begin position="25"/>
        <end position="95"/>
    </location>
</feature>
<evidence type="ECO:0000256" key="3">
    <source>
        <dbReference type="ARBA" id="ARBA00022618"/>
    </source>
</evidence>
<dbReference type="Pfam" id="PF01225">
    <property type="entry name" value="Mur_ligase"/>
    <property type="match status" value="1"/>
</dbReference>
<dbReference type="OrthoDB" id="9801978at2"/>
<dbReference type="GO" id="GO:0008360">
    <property type="term" value="P:regulation of cell shape"/>
    <property type="evidence" value="ECO:0007669"/>
    <property type="project" value="UniProtKB-KW"/>
</dbReference>
<evidence type="ECO:0000256" key="2">
    <source>
        <dbReference type="ARBA" id="ARBA00022598"/>
    </source>
</evidence>
<evidence type="ECO:0000256" key="11">
    <source>
        <dbReference type="RuleBase" id="RU004136"/>
    </source>
</evidence>
<dbReference type="GO" id="GO:0005737">
    <property type="term" value="C:cytoplasm"/>
    <property type="evidence" value="ECO:0007669"/>
    <property type="project" value="UniProtKB-SubCell"/>
</dbReference>
<dbReference type="InterPro" id="IPR035911">
    <property type="entry name" value="MurE/MurF_N"/>
</dbReference>
<accession>A0A4Y4CUX6</accession>
<dbReference type="NCBIfam" id="TIGR01143">
    <property type="entry name" value="murF"/>
    <property type="match status" value="1"/>
</dbReference>
<evidence type="ECO:0000256" key="10">
    <source>
        <dbReference type="HAMAP-Rule" id="MF_02019"/>
    </source>
</evidence>
<keyword evidence="6 10" id="KW-0133">Cell shape</keyword>
<gene>
    <name evidence="10 15" type="primary">murF</name>
    <name evidence="15" type="ORF">ZRA01_28280</name>
</gene>
<organism evidence="15 16">
    <name type="scientific">Zoogloea ramigera</name>
    <dbReference type="NCBI Taxonomy" id="350"/>
    <lineage>
        <taxon>Bacteria</taxon>
        <taxon>Pseudomonadati</taxon>
        <taxon>Pseudomonadota</taxon>
        <taxon>Betaproteobacteria</taxon>
        <taxon>Rhodocyclales</taxon>
        <taxon>Zoogloeaceae</taxon>
        <taxon>Zoogloea</taxon>
    </lineage>
</organism>
<keyword evidence="4 10" id="KW-0547">Nucleotide-binding</keyword>
<keyword evidence="2 10" id="KW-0436">Ligase</keyword>
<comment type="pathway">
    <text evidence="10 11">Cell wall biogenesis; peptidoglycan biosynthesis.</text>
</comment>
<dbReference type="GO" id="GO:0051301">
    <property type="term" value="P:cell division"/>
    <property type="evidence" value="ECO:0007669"/>
    <property type="project" value="UniProtKB-KW"/>
</dbReference>
<dbReference type="Gene3D" id="3.40.1190.10">
    <property type="entry name" value="Mur-like, catalytic domain"/>
    <property type="match status" value="1"/>
</dbReference>
<protein>
    <recommendedName>
        <fullName evidence="10 11">UDP-N-acetylmuramoyl-tripeptide--D-alanyl-D-alanine ligase</fullName>
        <ecNumber evidence="10 11">6.3.2.10</ecNumber>
    </recommendedName>
    <alternativeName>
        <fullName evidence="10">D-alanyl-D-alanine-adding enzyme</fullName>
    </alternativeName>
</protein>
<dbReference type="GO" id="GO:0008766">
    <property type="term" value="F:UDP-N-acetylmuramoylalanyl-D-glutamyl-2,6-diaminopimelate-D-alanyl-D-alanine ligase activity"/>
    <property type="evidence" value="ECO:0007669"/>
    <property type="project" value="RHEA"/>
</dbReference>
<comment type="similarity">
    <text evidence="10">Belongs to the MurCDEF family. MurF subfamily.</text>
</comment>
<feature type="binding site" evidence="10">
    <location>
        <begin position="109"/>
        <end position="115"/>
    </location>
    <ligand>
        <name>ATP</name>
        <dbReference type="ChEBI" id="CHEBI:30616"/>
    </ligand>
</feature>
<evidence type="ECO:0000256" key="5">
    <source>
        <dbReference type="ARBA" id="ARBA00022840"/>
    </source>
</evidence>
<evidence type="ECO:0000259" key="13">
    <source>
        <dbReference type="Pfam" id="PF02875"/>
    </source>
</evidence>